<dbReference type="PROSITE" id="PS00122">
    <property type="entry name" value="CARBOXYLESTERASE_B_1"/>
    <property type="match status" value="1"/>
</dbReference>
<feature type="domain" description="Carboxylesterase type B" evidence="4">
    <location>
        <begin position="315"/>
        <end position="418"/>
    </location>
</feature>
<dbReference type="InterPro" id="IPR029058">
    <property type="entry name" value="AB_hydrolase_fold"/>
</dbReference>
<evidence type="ECO:0000256" key="3">
    <source>
        <dbReference type="RuleBase" id="RU361235"/>
    </source>
</evidence>
<dbReference type="EC" id="3.1.1.-" evidence="3"/>
<dbReference type="PANTHER" id="PTHR43918">
    <property type="entry name" value="ACETYLCHOLINESTERASE"/>
    <property type="match status" value="1"/>
</dbReference>
<evidence type="ECO:0000256" key="2">
    <source>
        <dbReference type="ARBA" id="ARBA00022801"/>
    </source>
</evidence>
<sequence>MPPQEAPNYGHADARVYKPICLQDSGDRTGLYWELVPEFQNQDSQSEDCLYLNIWGPKTLPAPGPPGPEPKKEKMPVIVWVCGGGFKEGGGHAPYQVPDKWIQRSQTHLVVTFNWRLNIFGFPGSPAANKNAGLMDIRLVVEWLQDNIAGFGGDPDRMVLYGQSAGANAVNAYAYANPADPIVKGLIISSSNTPATNPTSSTLFHDLAQNAGCAGRNTTAELACMQQVDALVLQQKVDEANPDPFRGLFRPLADNVTVFQNVTTRLEQGLVANIPMMAGFNFNESAAFLVPFDISATTPPPAILPGTAGLACGPVREAAKRNVYGLTTYRYLYSGNFTNIMPRYWLAGMHSSDIPLVFGTHADFRGNSTEFEYQTSYAMESFWVSFASDSSKPPENHLGQVWPKFTATNGQVMIFGNSTGLGPSYVDSVTVADQYSGVC</sequence>
<accession>A0AAE0U5J9</accession>
<dbReference type="PROSITE" id="PS00941">
    <property type="entry name" value="CARBOXYLESTERASE_B_2"/>
    <property type="match status" value="1"/>
</dbReference>
<proteinExistence type="inferred from homology"/>
<keyword evidence="2 3" id="KW-0378">Hydrolase</keyword>
<dbReference type="InterPro" id="IPR019819">
    <property type="entry name" value="Carboxylesterase_B_CS"/>
</dbReference>
<evidence type="ECO:0000259" key="4">
    <source>
        <dbReference type="Pfam" id="PF00135"/>
    </source>
</evidence>
<organism evidence="5 6">
    <name type="scientific">Podospora didyma</name>
    <dbReference type="NCBI Taxonomy" id="330526"/>
    <lineage>
        <taxon>Eukaryota</taxon>
        <taxon>Fungi</taxon>
        <taxon>Dikarya</taxon>
        <taxon>Ascomycota</taxon>
        <taxon>Pezizomycotina</taxon>
        <taxon>Sordariomycetes</taxon>
        <taxon>Sordariomycetidae</taxon>
        <taxon>Sordariales</taxon>
        <taxon>Podosporaceae</taxon>
        <taxon>Podospora</taxon>
    </lineage>
</organism>
<feature type="domain" description="Carboxylesterase type B" evidence="4">
    <location>
        <begin position="2"/>
        <end position="289"/>
    </location>
</feature>
<evidence type="ECO:0000313" key="6">
    <source>
        <dbReference type="Proteomes" id="UP001285441"/>
    </source>
</evidence>
<dbReference type="InterPro" id="IPR019826">
    <property type="entry name" value="Carboxylesterase_B_AS"/>
</dbReference>
<dbReference type="InterPro" id="IPR002018">
    <property type="entry name" value="CarbesteraseB"/>
</dbReference>
<keyword evidence="6" id="KW-1185">Reference proteome</keyword>
<dbReference type="InterPro" id="IPR050654">
    <property type="entry name" value="AChE-related_enzymes"/>
</dbReference>
<dbReference type="Gene3D" id="3.40.50.1820">
    <property type="entry name" value="alpha/beta hydrolase"/>
    <property type="match status" value="2"/>
</dbReference>
<dbReference type="PANTHER" id="PTHR43918:SF4">
    <property type="entry name" value="CARBOXYLIC ESTER HYDROLASE"/>
    <property type="match status" value="1"/>
</dbReference>
<dbReference type="Pfam" id="PF00135">
    <property type="entry name" value="COesterase"/>
    <property type="match status" value="2"/>
</dbReference>
<gene>
    <name evidence="5" type="ORF">B0H63DRAFT_467588</name>
</gene>
<reference evidence="5" key="1">
    <citation type="journal article" date="2023" name="Mol. Phylogenet. Evol.">
        <title>Genome-scale phylogeny and comparative genomics of the fungal order Sordariales.</title>
        <authorList>
            <person name="Hensen N."/>
            <person name="Bonometti L."/>
            <person name="Westerberg I."/>
            <person name="Brannstrom I.O."/>
            <person name="Guillou S."/>
            <person name="Cros-Aarteil S."/>
            <person name="Calhoun S."/>
            <person name="Haridas S."/>
            <person name="Kuo A."/>
            <person name="Mondo S."/>
            <person name="Pangilinan J."/>
            <person name="Riley R."/>
            <person name="LaButti K."/>
            <person name="Andreopoulos B."/>
            <person name="Lipzen A."/>
            <person name="Chen C."/>
            <person name="Yan M."/>
            <person name="Daum C."/>
            <person name="Ng V."/>
            <person name="Clum A."/>
            <person name="Steindorff A."/>
            <person name="Ohm R.A."/>
            <person name="Martin F."/>
            <person name="Silar P."/>
            <person name="Natvig D.O."/>
            <person name="Lalanne C."/>
            <person name="Gautier V."/>
            <person name="Ament-Velasquez S.L."/>
            <person name="Kruys A."/>
            <person name="Hutchinson M.I."/>
            <person name="Powell A.J."/>
            <person name="Barry K."/>
            <person name="Miller A.N."/>
            <person name="Grigoriev I.V."/>
            <person name="Debuchy R."/>
            <person name="Gladieux P."/>
            <person name="Hiltunen Thoren M."/>
            <person name="Johannesson H."/>
        </authorList>
    </citation>
    <scope>NUCLEOTIDE SEQUENCE</scope>
    <source>
        <strain evidence="5">CBS 232.78</strain>
    </source>
</reference>
<name>A0AAE0U5J9_9PEZI</name>
<reference evidence="5" key="2">
    <citation type="submission" date="2023-06" db="EMBL/GenBank/DDBJ databases">
        <authorList>
            <consortium name="Lawrence Berkeley National Laboratory"/>
            <person name="Haridas S."/>
            <person name="Hensen N."/>
            <person name="Bonometti L."/>
            <person name="Westerberg I."/>
            <person name="Brannstrom I.O."/>
            <person name="Guillou S."/>
            <person name="Cros-Aarteil S."/>
            <person name="Calhoun S."/>
            <person name="Kuo A."/>
            <person name="Mondo S."/>
            <person name="Pangilinan J."/>
            <person name="Riley R."/>
            <person name="LaButti K."/>
            <person name="Andreopoulos B."/>
            <person name="Lipzen A."/>
            <person name="Chen C."/>
            <person name="Yanf M."/>
            <person name="Daum C."/>
            <person name="Ng V."/>
            <person name="Clum A."/>
            <person name="Steindorff A."/>
            <person name="Ohm R."/>
            <person name="Martin F."/>
            <person name="Silar P."/>
            <person name="Natvig D."/>
            <person name="Lalanne C."/>
            <person name="Gautier V."/>
            <person name="Ament-velasquez S.L."/>
            <person name="Kruys A."/>
            <person name="Hutchinson M.I."/>
            <person name="Powell A.J."/>
            <person name="Barry K."/>
            <person name="Miller A.N."/>
            <person name="Grigoriev I.V."/>
            <person name="Debuchy R."/>
            <person name="Gladieux P."/>
            <person name="Thoren M.H."/>
            <person name="Johannesson H."/>
        </authorList>
    </citation>
    <scope>NUCLEOTIDE SEQUENCE</scope>
    <source>
        <strain evidence="5">CBS 232.78</strain>
    </source>
</reference>
<dbReference type="EMBL" id="JAULSW010000002">
    <property type="protein sequence ID" value="KAK3391254.1"/>
    <property type="molecule type" value="Genomic_DNA"/>
</dbReference>
<evidence type="ECO:0000313" key="5">
    <source>
        <dbReference type="EMBL" id="KAK3391254.1"/>
    </source>
</evidence>
<comment type="caution">
    <text evidence="5">The sequence shown here is derived from an EMBL/GenBank/DDBJ whole genome shotgun (WGS) entry which is preliminary data.</text>
</comment>
<dbReference type="SUPFAM" id="SSF53474">
    <property type="entry name" value="alpha/beta-Hydrolases"/>
    <property type="match status" value="1"/>
</dbReference>
<dbReference type="Proteomes" id="UP001285441">
    <property type="component" value="Unassembled WGS sequence"/>
</dbReference>
<evidence type="ECO:0000256" key="1">
    <source>
        <dbReference type="ARBA" id="ARBA00005964"/>
    </source>
</evidence>
<comment type="similarity">
    <text evidence="1 3">Belongs to the type-B carboxylesterase/lipase family.</text>
</comment>
<dbReference type="GO" id="GO:0052689">
    <property type="term" value="F:carboxylic ester hydrolase activity"/>
    <property type="evidence" value="ECO:0007669"/>
    <property type="project" value="TreeGrafter"/>
</dbReference>
<protein>
    <recommendedName>
        <fullName evidence="3">Carboxylic ester hydrolase</fullName>
        <ecNumber evidence="3">3.1.1.-</ecNumber>
    </recommendedName>
</protein>
<dbReference type="AlphaFoldDB" id="A0AAE0U5J9"/>